<organism evidence="2 3">
    <name type="scientific">Hyalella azteca</name>
    <name type="common">Amphipod</name>
    <dbReference type="NCBI Taxonomy" id="294128"/>
    <lineage>
        <taxon>Eukaryota</taxon>
        <taxon>Metazoa</taxon>
        <taxon>Ecdysozoa</taxon>
        <taxon>Arthropoda</taxon>
        <taxon>Crustacea</taxon>
        <taxon>Multicrustacea</taxon>
        <taxon>Malacostraca</taxon>
        <taxon>Eumalacostraca</taxon>
        <taxon>Peracarida</taxon>
        <taxon>Amphipoda</taxon>
        <taxon>Senticaudata</taxon>
        <taxon>Talitrida</taxon>
        <taxon>Talitroidea</taxon>
        <taxon>Hyalellidae</taxon>
        <taxon>Hyalella</taxon>
    </lineage>
</organism>
<name>A0A8B7NJD6_HYAAZ</name>
<evidence type="ECO:0000313" key="3">
    <source>
        <dbReference type="RefSeq" id="XP_018013768.1"/>
    </source>
</evidence>
<dbReference type="RefSeq" id="XP_018013768.1">
    <property type="nucleotide sequence ID" value="XM_018158279.2"/>
</dbReference>
<feature type="compositionally biased region" description="Basic and acidic residues" evidence="1">
    <location>
        <begin position="299"/>
        <end position="311"/>
    </location>
</feature>
<gene>
    <name evidence="3" type="primary">LOC108670787</name>
</gene>
<dbReference type="GeneID" id="108670787"/>
<dbReference type="Proteomes" id="UP000694843">
    <property type="component" value="Unplaced"/>
</dbReference>
<proteinExistence type="predicted"/>
<sequence length="322" mass="35406">MRTDESKSKHTSTSMHFTSPFKILDAPVKNLSIIKAKLNERQCDGESVRDSGFFLMKKSKKSLLVPQVVTIPATPPTSCSVDENNSGCLYNHPLSLPSSTPLPTLSRYFKPETSPPEIQELHGPEMSLIASATNALSRRRQWKSFGKSLSINIPLQTGSYSDTSCGTTSPTSYDSLLQQPHYESSNHLAASQRQPSFVALNMDGDDLPHYIDSSSDTTSSSDQFVTCLNTSFPSSNEFPNEDADENEDFTNFSGCNGTQSAVSLKCTGTAALKSNFPEDRVDLNDRRNRLSRGFTVDRTLGKPESPREIPKPRSSSVPPKRI</sequence>
<accession>A0A8B7NJD6</accession>
<dbReference type="KEGG" id="hazt:108670787"/>
<keyword evidence="2" id="KW-1185">Reference proteome</keyword>
<protein>
    <submittedName>
        <fullName evidence="3">Uncharacterized protein LOC108670787</fullName>
    </submittedName>
</protein>
<feature type="compositionally biased region" description="Low complexity" evidence="1">
    <location>
        <begin position="312"/>
        <end position="322"/>
    </location>
</feature>
<reference evidence="3" key="1">
    <citation type="submission" date="2025-08" db="UniProtKB">
        <authorList>
            <consortium name="RefSeq"/>
        </authorList>
    </citation>
    <scope>IDENTIFICATION</scope>
    <source>
        <tissue evidence="3">Whole organism</tissue>
    </source>
</reference>
<evidence type="ECO:0000313" key="2">
    <source>
        <dbReference type="Proteomes" id="UP000694843"/>
    </source>
</evidence>
<evidence type="ECO:0000256" key="1">
    <source>
        <dbReference type="SAM" id="MobiDB-lite"/>
    </source>
</evidence>
<feature type="region of interest" description="Disordered" evidence="1">
    <location>
        <begin position="282"/>
        <end position="322"/>
    </location>
</feature>
<dbReference type="AlphaFoldDB" id="A0A8B7NJD6"/>